<keyword evidence="7" id="KW-1185">Reference proteome</keyword>
<dbReference type="Pfam" id="PF10106">
    <property type="entry name" value="DUF2345"/>
    <property type="match status" value="1"/>
</dbReference>
<dbReference type="NCBIfam" id="TIGR01646">
    <property type="entry name" value="vgr_GE"/>
    <property type="match status" value="1"/>
</dbReference>
<dbReference type="Pfam" id="PF04717">
    <property type="entry name" value="Phage_base_V"/>
    <property type="match status" value="1"/>
</dbReference>
<dbReference type="InterPro" id="IPR006533">
    <property type="entry name" value="T6SS_Vgr_RhsGE"/>
</dbReference>
<dbReference type="InterPro" id="IPR037026">
    <property type="entry name" value="Vgr_OB-fold_dom_sf"/>
</dbReference>
<feature type="region of interest" description="Disordered" evidence="2">
    <location>
        <begin position="469"/>
        <end position="492"/>
    </location>
</feature>
<feature type="domain" description="Gp5/Type VI secretion system Vgr protein OB-fold" evidence="3">
    <location>
        <begin position="491"/>
        <end position="540"/>
    </location>
</feature>
<dbReference type="Pfam" id="PF13296">
    <property type="entry name" value="T6SS_Vgr"/>
    <property type="match status" value="1"/>
</dbReference>
<reference evidence="6 7" key="1">
    <citation type="submission" date="2018-02" db="EMBL/GenBank/DDBJ databases">
        <title>Reclassifiation of [Polyangium] brachysporum DSM 7029 as Guopingzhaonella breviflexa gen. nov., sp. nov., a member of the family Comamonadaceae.</title>
        <authorList>
            <person name="Tang B."/>
        </authorList>
    </citation>
    <scope>NUCLEOTIDE SEQUENCE [LARGE SCALE GENOMIC DNA]</scope>
    <source>
        <strain evidence="6 7">BCRC 80649</strain>
    </source>
</reference>
<dbReference type="Gene3D" id="2.30.110.50">
    <property type="match status" value="1"/>
</dbReference>
<feature type="domain" description="Putative type VI secretion system Rhs element associated Vgr" evidence="5">
    <location>
        <begin position="570"/>
        <end position="681"/>
    </location>
</feature>
<organism evidence="6 7">
    <name type="scientific">Caldimonas caldifontis</name>
    <dbReference type="NCBI Taxonomy" id="1452508"/>
    <lineage>
        <taxon>Bacteria</taxon>
        <taxon>Pseudomonadati</taxon>
        <taxon>Pseudomonadota</taxon>
        <taxon>Betaproteobacteria</taxon>
        <taxon>Burkholderiales</taxon>
        <taxon>Sphaerotilaceae</taxon>
        <taxon>Caldimonas</taxon>
    </lineage>
</organism>
<dbReference type="RefSeq" id="WP_104302312.1">
    <property type="nucleotide sequence ID" value="NZ_PSNX01000006.1"/>
</dbReference>
<dbReference type="SUPFAM" id="SSF69255">
    <property type="entry name" value="gp5 N-terminal domain-like"/>
    <property type="match status" value="1"/>
</dbReference>
<evidence type="ECO:0000313" key="6">
    <source>
        <dbReference type="EMBL" id="PPE66713.1"/>
    </source>
</evidence>
<evidence type="ECO:0000259" key="3">
    <source>
        <dbReference type="Pfam" id="PF04717"/>
    </source>
</evidence>
<gene>
    <name evidence="6" type="ORF">C1704_08640</name>
</gene>
<dbReference type="NCBIfam" id="TIGR03361">
    <property type="entry name" value="VI_Rhs_Vgr"/>
    <property type="match status" value="1"/>
</dbReference>
<evidence type="ECO:0000313" key="7">
    <source>
        <dbReference type="Proteomes" id="UP000238605"/>
    </source>
</evidence>
<dbReference type="SUPFAM" id="SSF69279">
    <property type="entry name" value="Phage tail proteins"/>
    <property type="match status" value="2"/>
</dbReference>
<dbReference type="SUPFAM" id="SSF69349">
    <property type="entry name" value="Phage fibre proteins"/>
    <property type="match status" value="1"/>
</dbReference>
<feature type="region of interest" description="Disordered" evidence="2">
    <location>
        <begin position="390"/>
        <end position="410"/>
    </location>
</feature>
<dbReference type="Gene3D" id="2.40.50.230">
    <property type="entry name" value="Gp5 N-terminal domain"/>
    <property type="match status" value="1"/>
</dbReference>
<sequence length="872" mass="93988">MSAVIDAAQVSLRQVFGVLFSQAHRLLRLQCDALDGASRAGLIPQRVVISQAHRLLRLQCDALDGASRAGLIPQRVVIREALSEPFSLEIDALSPSAALPVAAWLGHAVLLQLQCADGSLRPWHGHVLAAEYRGADGGLARYHLTVGPWLSLLGARRDSFVYQGRHALDIIADVLRDHPQARYRVDVRQRLSVRELCCQYRESDQAFIERLLAEEGLSYHFEHHGAQGDEPAHHLMVITDAQAAAADLGPLPFGRGDLRLGDQAREALTALATHHHGGPTAVVLGSWNPHQLAGTTATAHTCHTDVRPHWPALPVYDGAGQQRYEDDVHAQHTATRRAQALHLEQQVFEGRSSVRQLTAGAVFGIREHSALDAQRWRLTEVTHHITNNLGTHRAGGHDLPPPSDEPTATGSYRNHFRAQSAERPWVPPWRPKPTAPGVQTALVTGVDGAPVFTDRDARVKIQFAWQRGQRPLPGGLGHDSPVDAQGHAPGDERASPWVRVAQSVAGPNWGAVFLPRIGTEVLVDFIDGDIDRPLIVGQLYNEADAPPYAAGEDSGVNHPGTVSGWLSHGLSGEGHNTWVIDDATGQLRMRFLCTQAMSELGLGHLIQQAPTGAQRGPWRGSGFELASAGWTSVRAAAGLLLSSTARAAQGESVQGAQMDSAEALAQAKAAHDLGQRLNEAARPQAPEPLHSHDPDAAWQTFLRSLDPHQDGRYTQAVGGQDPRQAQPGSRSLGDPVPRFAEPLMVFDAAASALFSTEASVVGWAGQDQSWVAQDDMQHTAAHTASLVAGGTVSLYAQAQGLQFKAAAGPLSLRAHTDTLSLHADRDATITSTHDEIHVQAQTRIELTSGSSRIERQHHLHLPGHLHRPGGHA</sequence>
<dbReference type="AlphaFoldDB" id="A0A2S5SVE8"/>
<dbReference type="InterPro" id="IPR028244">
    <property type="entry name" value="T6SS_Rhs_Vgr_dom"/>
</dbReference>
<evidence type="ECO:0000259" key="5">
    <source>
        <dbReference type="Pfam" id="PF13296"/>
    </source>
</evidence>
<dbReference type="InterPro" id="IPR017847">
    <property type="entry name" value="T6SS_RhsGE_Vgr_subset"/>
</dbReference>
<evidence type="ECO:0000256" key="2">
    <source>
        <dbReference type="SAM" id="MobiDB-lite"/>
    </source>
</evidence>
<dbReference type="Proteomes" id="UP000238605">
    <property type="component" value="Unassembled WGS sequence"/>
</dbReference>
<feature type="region of interest" description="Disordered" evidence="2">
    <location>
        <begin position="709"/>
        <end position="736"/>
    </location>
</feature>
<dbReference type="InterPro" id="IPR006531">
    <property type="entry name" value="Gp5/Vgr_OB"/>
</dbReference>
<dbReference type="InterPro" id="IPR018769">
    <property type="entry name" value="VgrG2_DUF2345"/>
</dbReference>
<comment type="caution">
    <text evidence="6">The sequence shown here is derived from an EMBL/GenBank/DDBJ whole genome shotgun (WGS) entry which is preliminary data.</text>
</comment>
<dbReference type="Gene3D" id="4.10.220.110">
    <property type="match status" value="1"/>
</dbReference>
<protein>
    <submittedName>
        <fullName evidence="6">Type VI secretion system tip protein VgrG</fullName>
    </submittedName>
</protein>
<feature type="domain" description="DUF2345" evidence="4">
    <location>
        <begin position="734"/>
        <end position="854"/>
    </location>
</feature>
<name>A0A2S5SVE8_9BURK</name>
<evidence type="ECO:0000256" key="1">
    <source>
        <dbReference type="ARBA" id="ARBA00005558"/>
    </source>
</evidence>
<dbReference type="Gene3D" id="3.55.50.10">
    <property type="entry name" value="Baseplate protein-like domains"/>
    <property type="match status" value="1"/>
</dbReference>
<evidence type="ECO:0000259" key="4">
    <source>
        <dbReference type="Pfam" id="PF10106"/>
    </source>
</evidence>
<proteinExistence type="inferred from homology"/>
<comment type="similarity">
    <text evidence="1">Belongs to the VgrG protein family.</text>
</comment>
<dbReference type="EMBL" id="PSNX01000006">
    <property type="protein sequence ID" value="PPE66713.1"/>
    <property type="molecule type" value="Genomic_DNA"/>
</dbReference>
<dbReference type="Pfam" id="PF05954">
    <property type="entry name" value="Phage_GPD"/>
    <property type="match status" value="1"/>
</dbReference>
<accession>A0A2S5SVE8</accession>
<dbReference type="OrthoDB" id="1907165at2"/>